<evidence type="ECO:0000313" key="3">
    <source>
        <dbReference type="Proteomes" id="UP000008672"/>
    </source>
</evidence>
<reference evidence="3" key="1">
    <citation type="submission" date="2011-08" db="EMBL/GenBank/DDBJ databases">
        <title>The draft genome of Latimeria chalumnae.</title>
        <authorList>
            <person name="Di Palma F."/>
            <person name="Alfoldi J."/>
            <person name="Johnson J."/>
            <person name="Berlin A."/>
            <person name="Gnerre S."/>
            <person name="Jaffe D."/>
            <person name="MacCallum I."/>
            <person name="Young S."/>
            <person name="Walker B.J."/>
            <person name="Lander E."/>
            <person name="Lindblad-Toh K."/>
        </authorList>
    </citation>
    <scope>NUCLEOTIDE SEQUENCE [LARGE SCALE GENOMIC DNA]</scope>
    <source>
        <strain evidence="3">Wild caught</strain>
    </source>
</reference>
<proteinExistence type="predicted"/>
<sequence>RERERERTNNVFYQQLQPDSSQFTEKILPILQHSYLDPASQECFQYNSAVLVKNSTLLKEYNTFHSQKKKKGYSPEELERSFAFLLFESESQVKTVCQSGLNVGNSNISTLGNPAKGVYLSKYSDYLHPRPWYHGKSGYIVIFRIIKGKVKAVTENYTANFTNPSPGFDCHVAINSSKVSPATSHFQAFELTQYYMYDSDITAQRPRQVCPYATVSFQYNEPKCIMSTFERKEM</sequence>
<dbReference type="GeneTree" id="ENSGT00530000063735"/>
<dbReference type="InterPro" id="IPR046432">
    <property type="entry name" value="TASOR"/>
</dbReference>
<organism evidence="2 3">
    <name type="scientific">Latimeria chalumnae</name>
    <name type="common">Coelacanth</name>
    <dbReference type="NCBI Taxonomy" id="7897"/>
    <lineage>
        <taxon>Eukaryota</taxon>
        <taxon>Metazoa</taxon>
        <taxon>Chordata</taxon>
        <taxon>Craniata</taxon>
        <taxon>Vertebrata</taxon>
        <taxon>Euteleostomi</taxon>
        <taxon>Coelacanthiformes</taxon>
        <taxon>Coelacanthidae</taxon>
        <taxon>Latimeria</taxon>
    </lineage>
</organism>
<reference evidence="2" key="2">
    <citation type="submission" date="2025-08" db="UniProtKB">
        <authorList>
            <consortium name="Ensembl"/>
        </authorList>
    </citation>
    <scope>IDENTIFICATION</scope>
</reference>
<dbReference type="Gene3D" id="3.90.228.10">
    <property type="match status" value="1"/>
</dbReference>
<dbReference type="Bgee" id="ENSLACG00000011658">
    <property type="expression patterns" value="Expressed in muscle tissue and 1 other cell type or tissue"/>
</dbReference>
<name>H3AUC0_LATCH</name>
<dbReference type="Pfam" id="PF12509">
    <property type="entry name" value="DUF3715"/>
    <property type="match status" value="1"/>
</dbReference>
<keyword evidence="3" id="KW-1185">Reference proteome</keyword>
<dbReference type="GO" id="GO:0005654">
    <property type="term" value="C:nucleoplasm"/>
    <property type="evidence" value="ECO:0007669"/>
    <property type="project" value="TreeGrafter"/>
</dbReference>
<dbReference type="EMBL" id="AFYH01108152">
    <property type="status" value="NOT_ANNOTATED_CDS"/>
    <property type="molecule type" value="Genomic_DNA"/>
</dbReference>
<dbReference type="GO" id="GO:0045814">
    <property type="term" value="P:negative regulation of gene expression, epigenetic"/>
    <property type="evidence" value="ECO:0007669"/>
    <property type="project" value="InterPro"/>
</dbReference>
<dbReference type="EMBL" id="AFYH01108150">
    <property type="status" value="NOT_ANNOTATED_CDS"/>
    <property type="molecule type" value="Genomic_DNA"/>
</dbReference>
<dbReference type="InterPro" id="IPR022188">
    <property type="entry name" value="TASOR_DUF3715"/>
</dbReference>
<dbReference type="EMBL" id="AFYH01108148">
    <property type="status" value="NOT_ANNOTATED_CDS"/>
    <property type="molecule type" value="Genomic_DNA"/>
</dbReference>
<dbReference type="EMBL" id="AFYH01108157">
    <property type="status" value="NOT_ANNOTATED_CDS"/>
    <property type="molecule type" value="Genomic_DNA"/>
</dbReference>
<dbReference type="SUPFAM" id="SSF56399">
    <property type="entry name" value="ADP-ribosylation"/>
    <property type="match status" value="1"/>
</dbReference>
<accession>H3AUC0</accession>
<evidence type="ECO:0000313" key="2">
    <source>
        <dbReference type="Ensembl" id="ENSLACP00000013241.1"/>
    </source>
</evidence>
<dbReference type="AlphaFoldDB" id="H3AUC0"/>
<dbReference type="PANTHER" id="PTHR16207:SF10">
    <property type="entry name" value="PROTEIN TASOR 2"/>
    <property type="match status" value="1"/>
</dbReference>
<dbReference type="EMBL" id="AFYH01108154">
    <property type="status" value="NOT_ANNOTATED_CDS"/>
    <property type="molecule type" value="Genomic_DNA"/>
</dbReference>
<dbReference type="EMBL" id="AFYH01108149">
    <property type="status" value="NOT_ANNOTATED_CDS"/>
    <property type="molecule type" value="Genomic_DNA"/>
</dbReference>
<gene>
    <name evidence="2" type="primary">LOC102359240</name>
</gene>
<dbReference type="Proteomes" id="UP000008672">
    <property type="component" value="Unassembled WGS sequence"/>
</dbReference>
<dbReference type="EMBL" id="AFYH01108156">
    <property type="status" value="NOT_ANNOTATED_CDS"/>
    <property type="molecule type" value="Genomic_DNA"/>
</dbReference>
<dbReference type="EMBL" id="AFYH01108155">
    <property type="status" value="NOT_ANNOTATED_CDS"/>
    <property type="molecule type" value="Genomic_DNA"/>
</dbReference>
<feature type="domain" description="TASOR pseudo-PARP" evidence="1">
    <location>
        <begin position="68"/>
        <end position="211"/>
    </location>
</feature>
<dbReference type="PANTHER" id="PTHR16207">
    <property type="entry name" value="SET DOMAIN-CONTAINING PROTEIN"/>
    <property type="match status" value="1"/>
</dbReference>
<dbReference type="EMBL" id="AFYH01108151">
    <property type="status" value="NOT_ANNOTATED_CDS"/>
    <property type="molecule type" value="Genomic_DNA"/>
</dbReference>
<dbReference type="EMBL" id="AFYH01108153">
    <property type="status" value="NOT_ANNOTATED_CDS"/>
    <property type="molecule type" value="Genomic_DNA"/>
</dbReference>
<protein>
    <recommendedName>
        <fullName evidence="1">TASOR pseudo-PARP domain-containing protein</fullName>
    </recommendedName>
</protein>
<reference evidence="2" key="3">
    <citation type="submission" date="2025-09" db="UniProtKB">
        <authorList>
            <consortium name="Ensembl"/>
        </authorList>
    </citation>
    <scope>IDENTIFICATION</scope>
</reference>
<dbReference type="Ensembl" id="ENSLACT00000013337.1">
    <property type="protein sequence ID" value="ENSLACP00000013241.1"/>
    <property type="gene ID" value="ENSLACG00000011658.1"/>
</dbReference>
<evidence type="ECO:0000259" key="1">
    <source>
        <dbReference type="Pfam" id="PF12509"/>
    </source>
</evidence>